<comment type="caution">
    <text evidence="2">The sequence shown here is derived from an EMBL/GenBank/DDBJ whole genome shotgun (WGS) entry which is preliminary data.</text>
</comment>
<evidence type="ECO:0000313" key="2">
    <source>
        <dbReference type="EMBL" id="KAL3285457.1"/>
    </source>
</evidence>
<dbReference type="Proteomes" id="UP001516400">
    <property type="component" value="Unassembled WGS sequence"/>
</dbReference>
<evidence type="ECO:0000313" key="3">
    <source>
        <dbReference type="Proteomes" id="UP001516400"/>
    </source>
</evidence>
<sequence length="158" mass="17567">MQGIETPVPVKSSVNAGCSGPLSLDRHADPAESQAGSSCTATDMETTTANENLDINTPGKEHKRDIKTKSSRQLYQLFRCSSVSSDQRKKRKMGETYPEVRYAEAINKMENSTAFVIMEALEAITMYKGELEGKIEENPNTKIEIKKLAVAIKQQRRL</sequence>
<proteinExistence type="predicted"/>
<feature type="compositionally biased region" description="Basic and acidic residues" evidence="1">
    <location>
        <begin position="59"/>
        <end position="68"/>
    </location>
</feature>
<feature type="compositionally biased region" description="Polar residues" evidence="1">
    <location>
        <begin position="34"/>
        <end position="55"/>
    </location>
</feature>
<feature type="region of interest" description="Disordered" evidence="1">
    <location>
        <begin position="1"/>
        <end position="68"/>
    </location>
</feature>
<organism evidence="2 3">
    <name type="scientific">Cryptolaemus montrouzieri</name>
    <dbReference type="NCBI Taxonomy" id="559131"/>
    <lineage>
        <taxon>Eukaryota</taxon>
        <taxon>Metazoa</taxon>
        <taxon>Ecdysozoa</taxon>
        <taxon>Arthropoda</taxon>
        <taxon>Hexapoda</taxon>
        <taxon>Insecta</taxon>
        <taxon>Pterygota</taxon>
        <taxon>Neoptera</taxon>
        <taxon>Endopterygota</taxon>
        <taxon>Coleoptera</taxon>
        <taxon>Polyphaga</taxon>
        <taxon>Cucujiformia</taxon>
        <taxon>Coccinelloidea</taxon>
        <taxon>Coccinellidae</taxon>
        <taxon>Scymninae</taxon>
        <taxon>Scymnini</taxon>
        <taxon>Cryptolaemus</taxon>
    </lineage>
</organism>
<evidence type="ECO:0000256" key="1">
    <source>
        <dbReference type="SAM" id="MobiDB-lite"/>
    </source>
</evidence>
<dbReference type="EMBL" id="JABFTP020000176">
    <property type="protein sequence ID" value="KAL3285457.1"/>
    <property type="molecule type" value="Genomic_DNA"/>
</dbReference>
<dbReference type="AlphaFoldDB" id="A0ABD2P3E4"/>
<keyword evidence="3" id="KW-1185">Reference proteome</keyword>
<protein>
    <submittedName>
        <fullName evidence="2">Uncharacterized protein</fullName>
    </submittedName>
</protein>
<name>A0ABD2P3E4_9CUCU</name>
<reference evidence="2 3" key="1">
    <citation type="journal article" date="2021" name="BMC Biol.">
        <title>Horizontally acquired antibacterial genes associated with adaptive radiation of ladybird beetles.</title>
        <authorList>
            <person name="Li H.S."/>
            <person name="Tang X.F."/>
            <person name="Huang Y.H."/>
            <person name="Xu Z.Y."/>
            <person name="Chen M.L."/>
            <person name="Du X.Y."/>
            <person name="Qiu B.Y."/>
            <person name="Chen P.T."/>
            <person name="Zhang W."/>
            <person name="Slipinski A."/>
            <person name="Escalona H.E."/>
            <person name="Waterhouse R.M."/>
            <person name="Zwick A."/>
            <person name="Pang H."/>
        </authorList>
    </citation>
    <scope>NUCLEOTIDE SEQUENCE [LARGE SCALE GENOMIC DNA]</scope>
    <source>
        <strain evidence="2">SYSU2018</strain>
    </source>
</reference>
<accession>A0ABD2P3E4</accession>
<gene>
    <name evidence="2" type="ORF">HHI36_024263</name>
</gene>